<dbReference type="PROSITE" id="PS50943">
    <property type="entry name" value="HTH_CROC1"/>
    <property type="match status" value="1"/>
</dbReference>
<dbReference type="GO" id="GO:0003677">
    <property type="term" value="F:DNA binding"/>
    <property type="evidence" value="ECO:0007669"/>
    <property type="project" value="UniProtKB-KW"/>
</dbReference>
<dbReference type="SMART" id="SM00530">
    <property type="entry name" value="HTH_XRE"/>
    <property type="match status" value="1"/>
</dbReference>
<comment type="caution">
    <text evidence="3">The sequence shown here is derived from an EMBL/GenBank/DDBJ whole genome shotgun (WGS) entry which is preliminary data.</text>
</comment>
<dbReference type="Proteomes" id="UP000823632">
    <property type="component" value="Unassembled WGS sequence"/>
</dbReference>
<name>A0A9D9DPG9_9BACT</name>
<dbReference type="InterPro" id="IPR001387">
    <property type="entry name" value="Cro/C1-type_HTH"/>
</dbReference>
<organism evidence="3 4">
    <name type="scientific">Candidatus Scatousia excrementipullorum</name>
    <dbReference type="NCBI Taxonomy" id="2840936"/>
    <lineage>
        <taxon>Bacteria</taxon>
        <taxon>Candidatus Scatousia</taxon>
    </lineage>
</organism>
<accession>A0A9D9DPG9</accession>
<evidence type="ECO:0000259" key="2">
    <source>
        <dbReference type="PROSITE" id="PS50943"/>
    </source>
</evidence>
<dbReference type="EMBL" id="JADIND010000194">
    <property type="protein sequence ID" value="MBO8431424.1"/>
    <property type="molecule type" value="Genomic_DNA"/>
</dbReference>
<reference evidence="3" key="1">
    <citation type="submission" date="2020-10" db="EMBL/GenBank/DDBJ databases">
        <authorList>
            <person name="Gilroy R."/>
        </authorList>
    </citation>
    <scope>NUCLEOTIDE SEQUENCE</scope>
    <source>
        <strain evidence="3">10192</strain>
    </source>
</reference>
<dbReference type="Pfam" id="PF01381">
    <property type="entry name" value="HTH_3"/>
    <property type="match status" value="1"/>
</dbReference>
<proteinExistence type="predicted"/>
<dbReference type="Gene3D" id="1.10.260.40">
    <property type="entry name" value="lambda repressor-like DNA-binding domains"/>
    <property type="match status" value="1"/>
</dbReference>
<dbReference type="InterPro" id="IPR010982">
    <property type="entry name" value="Lambda_DNA-bd_dom_sf"/>
</dbReference>
<protein>
    <submittedName>
        <fullName evidence="3">Helix-turn-helix transcriptional regulator</fullName>
    </submittedName>
</protein>
<dbReference type="PANTHER" id="PTHR46558:SF4">
    <property type="entry name" value="DNA-BIDING PHAGE PROTEIN"/>
    <property type="match status" value="1"/>
</dbReference>
<gene>
    <name evidence="3" type="ORF">IAC76_08565</name>
</gene>
<dbReference type="PANTHER" id="PTHR46558">
    <property type="entry name" value="TRACRIPTIONAL REGULATORY PROTEIN-RELATED-RELATED"/>
    <property type="match status" value="1"/>
</dbReference>
<dbReference type="SUPFAM" id="SSF47413">
    <property type="entry name" value="lambda repressor-like DNA-binding domains"/>
    <property type="match status" value="1"/>
</dbReference>
<evidence type="ECO:0000313" key="3">
    <source>
        <dbReference type="EMBL" id="MBO8431424.1"/>
    </source>
</evidence>
<feature type="domain" description="HTH cro/C1-type" evidence="2">
    <location>
        <begin position="17"/>
        <end position="71"/>
    </location>
</feature>
<dbReference type="CDD" id="cd00093">
    <property type="entry name" value="HTH_XRE"/>
    <property type="match status" value="1"/>
</dbReference>
<evidence type="ECO:0000256" key="1">
    <source>
        <dbReference type="ARBA" id="ARBA00023125"/>
    </source>
</evidence>
<dbReference type="AlphaFoldDB" id="A0A9D9DPG9"/>
<keyword evidence="1" id="KW-0238">DNA-binding</keyword>
<sequence length="117" mass="13566">MYLKVMLEVINDFATNVKKQRKKLAMSQEELANKADVSIQTISSIENARHFPTYNKLIRLSNALQVHPAQLLIENCEFRNTEDKELQFVLVQAFKDLTPKQREIALHLVRSISEINI</sequence>
<reference evidence="3" key="2">
    <citation type="journal article" date="2021" name="PeerJ">
        <title>Extensive microbial diversity within the chicken gut microbiome revealed by metagenomics and culture.</title>
        <authorList>
            <person name="Gilroy R."/>
            <person name="Ravi A."/>
            <person name="Getino M."/>
            <person name="Pursley I."/>
            <person name="Horton D.L."/>
            <person name="Alikhan N.F."/>
            <person name="Baker D."/>
            <person name="Gharbi K."/>
            <person name="Hall N."/>
            <person name="Watson M."/>
            <person name="Adriaenssens E.M."/>
            <person name="Foster-Nyarko E."/>
            <person name="Jarju S."/>
            <person name="Secka A."/>
            <person name="Antonio M."/>
            <person name="Oren A."/>
            <person name="Chaudhuri R.R."/>
            <person name="La Ragione R."/>
            <person name="Hildebrand F."/>
            <person name="Pallen M.J."/>
        </authorList>
    </citation>
    <scope>NUCLEOTIDE SEQUENCE</scope>
    <source>
        <strain evidence="3">10192</strain>
    </source>
</reference>
<evidence type="ECO:0000313" key="4">
    <source>
        <dbReference type="Proteomes" id="UP000823632"/>
    </source>
</evidence>